<reference evidence="3" key="1">
    <citation type="journal article" date="2016" name="Environ. Microbiol.">
        <title>The complete genome of a viable archaeum isolated from 123-million-year-old rock salt.</title>
        <authorList>
            <person name="Jaakkola S.T."/>
            <person name="Pfeiffer F."/>
            <person name="Ravantti J.J."/>
            <person name="Guo Q."/>
            <person name="Liu Y."/>
            <person name="Chen X."/>
            <person name="Ma H."/>
            <person name="Yang C."/>
            <person name="Oksanen H.M."/>
            <person name="Bamford D.H."/>
        </authorList>
    </citation>
    <scope>NUCLEOTIDE SEQUENCE</scope>
    <source>
        <strain evidence="3">JI20-1</strain>
    </source>
</reference>
<dbReference type="RefSeq" id="WP_059056399.1">
    <property type="nucleotide sequence ID" value="NZ_CEML01000002.1"/>
</dbReference>
<feature type="transmembrane region" description="Helical" evidence="1">
    <location>
        <begin position="35"/>
        <end position="55"/>
    </location>
</feature>
<gene>
    <name evidence="2" type="ORF">HHUB_1940</name>
</gene>
<keyword evidence="1" id="KW-1133">Transmembrane helix</keyword>
<dbReference type="Proteomes" id="UP000066737">
    <property type="component" value="Chromosome I"/>
</dbReference>
<feature type="transmembrane region" description="Helical" evidence="1">
    <location>
        <begin position="113"/>
        <end position="137"/>
    </location>
</feature>
<proteinExistence type="predicted"/>
<keyword evidence="1" id="KW-0812">Transmembrane</keyword>
<evidence type="ECO:0000313" key="3">
    <source>
        <dbReference type="Proteomes" id="UP000066737"/>
    </source>
</evidence>
<accession>A0A0U5GZB2</accession>
<keyword evidence="1" id="KW-0472">Membrane</keyword>
<keyword evidence="3" id="KW-1185">Reference proteome</keyword>
<feature type="transmembrane region" description="Helical" evidence="1">
    <location>
        <begin position="62"/>
        <end position="81"/>
    </location>
</feature>
<evidence type="ECO:0000256" key="1">
    <source>
        <dbReference type="SAM" id="Phobius"/>
    </source>
</evidence>
<sequence length="141" mass="14058">MRRIALAVVVGVLAQAALLAVVSGMPHHHPSTATLAFRVVTVGGVGGFVAATVAGRAPFRTATATGSLAGAGVGASFWWLLFYGDTTGVFHHLHYALATTTALVDPLVAAPRVLAASVALAVAAAFAAGGLVGGYAADRRP</sequence>
<dbReference type="GeneID" id="26658612"/>
<dbReference type="AlphaFoldDB" id="A0A0U5GZB2"/>
<protein>
    <submittedName>
        <fullName evidence="2">Uncharacterized protein</fullName>
    </submittedName>
</protein>
<dbReference type="EMBL" id="LN831302">
    <property type="protein sequence ID" value="CQH53230.1"/>
    <property type="molecule type" value="Genomic_DNA"/>
</dbReference>
<dbReference type="KEGG" id="hhb:Hhub_1940"/>
<evidence type="ECO:0000313" key="2">
    <source>
        <dbReference type="EMBL" id="CQH53230.1"/>
    </source>
</evidence>
<organism evidence="2 3">
    <name type="scientific">Halobacterium hubeiense</name>
    <dbReference type="NCBI Taxonomy" id="1407499"/>
    <lineage>
        <taxon>Archaea</taxon>
        <taxon>Methanobacteriati</taxon>
        <taxon>Methanobacteriota</taxon>
        <taxon>Stenosarchaea group</taxon>
        <taxon>Halobacteria</taxon>
        <taxon>Halobacteriales</taxon>
        <taxon>Halobacteriaceae</taxon>
        <taxon>Halobacterium</taxon>
    </lineage>
</organism>
<name>A0A0U5GZB2_9EURY</name>